<protein>
    <recommendedName>
        <fullName evidence="2">Pyrrolo-quinoline quinone repeat domain-containing protein</fullName>
    </recommendedName>
</protein>
<dbReference type="Gene3D" id="2.130.10.10">
    <property type="entry name" value="YVTN repeat-like/Quinoprotein amine dehydrogenase"/>
    <property type="match status" value="1"/>
</dbReference>
<evidence type="ECO:0000256" key="1">
    <source>
        <dbReference type="SAM" id="MobiDB-lite"/>
    </source>
</evidence>
<gene>
    <name evidence="3" type="ORF">METZ01_LOCUS139078</name>
</gene>
<feature type="compositionally biased region" description="Basic and acidic residues" evidence="1">
    <location>
        <begin position="214"/>
        <end position="223"/>
    </location>
</feature>
<dbReference type="Pfam" id="PF13360">
    <property type="entry name" value="PQQ_2"/>
    <property type="match status" value="1"/>
</dbReference>
<dbReference type="AlphaFoldDB" id="A0A381ZAS3"/>
<evidence type="ECO:0000259" key="2">
    <source>
        <dbReference type="Pfam" id="PF13360"/>
    </source>
</evidence>
<dbReference type="SUPFAM" id="SSF50998">
    <property type="entry name" value="Quinoprotein alcohol dehydrogenase-like"/>
    <property type="match status" value="1"/>
</dbReference>
<dbReference type="InterPro" id="IPR011047">
    <property type="entry name" value="Quinoprotein_ADH-like_sf"/>
</dbReference>
<dbReference type="PANTHER" id="PTHR34512">
    <property type="entry name" value="CELL SURFACE PROTEIN"/>
    <property type="match status" value="1"/>
</dbReference>
<reference evidence="3" key="1">
    <citation type="submission" date="2018-05" db="EMBL/GenBank/DDBJ databases">
        <authorList>
            <person name="Lanie J.A."/>
            <person name="Ng W.-L."/>
            <person name="Kazmierczak K.M."/>
            <person name="Andrzejewski T.M."/>
            <person name="Davidsen T.M."/>
            <person name="Wayne K.J."/>
            <person name="Tettelin H."/>
            <person name="Glass J.I."/>
            <person name="Rusch D."/>
            <person name="Podicherti R."/>
            <person name="Tsui H.-C.T."/>
            <person name="Winkler M.E."/>
        </authorList>
    </citation>
    <scope>NUCLEOTIDE SEQUENCE</scope>
</reference>
<feature type="region of interest" description="Disordered" evidence="1">
    <location>
        <begin position="206"/>
        <end position="225"/>
    </location>
</feature>
<dbReference type="InterPro" id="IPR015943">
    <property type="entry name" value="WD40/YVTN_repeat-like_dom_sf"/>
</dbReference>
<name>A0A381ZAS3_9ZZZZ</name>
<feature type="domain" description="Pyrrolo-quinoline quinone repeat" evidence="2">
    <location>
        <begin position="88"/>
        <end position="201"/>
    </location>
</feature>
<organism evidence="3">
    <name type="scientific">marine metagenome</name>
    <dbReference type="NCBI Taxonomy" id="408172"/>
    <lineage>
        <taxon>unclassified sequences</taxon>
        <taxon>metagenomes</taxon>
        <taxon>ecological metagenomes</taxon>
    </lineage>
</organism>
<evidence type="ECO:0000313" key="3">
    <source>
        <dbReference type="EMBL" id="SVA86224.1"/>
    </source>
</evidence>
<accession>A0A381ZAS3</accession>
<dbReference type="InterPro" id="IPR002372">
    <property type="entry name" value="PQQ_rpt_dom"/>
</dbReference>
<feature type="non-terminal residue" evidence="3">
    <location>
        <position position="366"/>
    </location>
</feature>
<proteinExistence type="predicted"/>
<sequence>MKIYCFAITCFLNLLASTAFCADTHWNQFRGPGGYGIAPNAQLPLEFSDTKNVQWRTPIHDLGWSSPVVWKNQAWVTTAKEDGSELFAVCVNVDTGKIIHDIKVFDVAKPQNEWSYLNTHATPTPVIEEGRIYVHFGSYGTACLDTQTGKKLWERRDLNCDHRVRAASCPIIDKDLVFLTYDGVDQQFVAALEKETGETRWLTKRTYKSGQVPPKDKPNDNRKSYATPTIIEYDGKKQLISPAAEATYSYDPATGQELWFIRHGKGFGYNVTCRPIYRHGLIFTNSGISKKLFAIDPSGSGDVTDTHIRWTTRRGVSNIPAPLVVGDNLYMISDSGGMVSCFEAKTGNQIFSERLGGLQNHWISPI</sequence>
<dbReference type="PANTHER" id="PTHR34512:SF30">
    <property type="entry name" value="OUTER MEMBRANE PROTEIN ASSEMBLY FACTOR BAMB"/>
    <property type="match status" value="1"/>
</dbReference>
<dbReference type="EMBL" id="UINC01020561">
    <property type="protein sequence ID" value="SVA86224.1"/>
    <property type="molecule type" value="Genomic_DNA"/>
</dbReference>